<accession>A0AAE0BJP9</accession>
<evidence type="ECO:0000313" key="2">
    <source>
        <dbReference type="EMBL" id="KAK3237868.1"/>
    </source>
</evidence>
<sequence length="663" mass="73287">MNELLDAAIARNAAEVGKPHCGTQQDIWTQRNAKESFACLRVSMILQLENSLHDVAPIKAFEKFPTNRHTGVAIGRWFRGKLVASHMTTSDIGLSTADGASNNKKAHRVLNISDKLKICGPHQLQRCVEKGLGTSGTKEKSTNPKLRSLIGRASKMSASFHTSVITRKRLEESQLADGIPASQVKTTMQQHAIRWGGFLRMFKRDRVLEKHIKRSLTGSESGLCEEDLVSYDLASDTAAQAIEEVIPGSDSEDDNAAESDESDLDLIEEAEAQGKSFPLQHRCISSAEWRQAAFVESLLSLPYEVSQALQGHEGVGLDKEYVLAHTLYENLNQSEMEVVKGSGVNETWDLVPIRLLPKEVQQARNLIRDEVKARFMRPDRHTLLAIKMNPSLDTTATGTLLNGKVALIELMDNEYDRCLIAREKQWRARLEEPVGIEKEGGDSSVLTGAAGAAEPTDSTTASGAGDKSPSTESAVQEPIAKRRRKSLWELTAQVQVATHTRGTSETVIPSALQQEKELYISLARDPELLVKFKNTKTREFDLLGFWEKNKSVLPIHNLVFRGDVGPKKAASANVEFVFSAAGSLLADYHANRLSHGVMEQYMVVGGNWKFPWLRPTMRAIQEAYKKMFGFCDTKDRELPDLESELEGTDGAGDSTEPPVIALE</sequence>
<gene>
    <name evidence="2" type="ORF">CYMTET_52087</name>
</gene>
<organism evidence="2 3">
    <name type="scientific">Cymbomonas tetramitiformis</name>
    <dbReference type="NCBI Taxonomy" id="36881"/>
    <lineage>
        <taxon>Eukaryota</taxon>
        <taxon>Viridiplantae</taxon>
        <taxon>Chlorophyta</taxon>
        <taxon>Pyramimonadophyceae</taxon>
        <taxon>Pyramimonadales</taxon>
        <taxon>Pyramimonadaceae</taxon>
        <taxon>Cymbomonas</taxon>
    </lineage>
</organism>
<evidence type="ECO:0000313" key="3">
    <source>
        <dbReference type="Proteomes" id="UP001190700"/>
    </source>
</evidence>
<dbReference type="SUPFAM" id="SSF53098">
    <property type="entry name" value="Ribonuclease H-like"/>
    <property type="match status" value="1"/>
</dbReference>
<feature type="region of interest" description="Disordered" evidence="1">
    <location>
        <begin position="639"/>
        <end position="663"/>
    </location>
</feature>
<keyword evidence="3" id="KW-1185">Reference proteome</keyword>
<name>A0AAE0BJP9_9CHLO</name>
<comment type="caution">
    <text evidence="2">The sequence shown here is derived from an EMBL/GenBank/DDBJ whole genome shotgun (WGS) entry which is preliminary data.</text>
</comment>
<dbReference type="AlphaFoldDB" id="A0AAE0BJP9"/>
<reference evidence="2 3" key="1">
    <citation type="journal article" date="2015" name="Genome Biol. Evol.">
        <title>Comparative Genomics of a Bacterivorous Green Alga Reveals Evolutionary Causalities and Consequences of Phago-Mixotrophic Mode of Nutrition.</title>
        <authorList>
            <person name="Burns J.A."/>
            <person name="Paasch A."/>
            <person name="Narechania A."/>
            <person name="Kim E."/>
        </authorList>
    </citation>
    <scope>NUCLEOTIDE SEQUENCE [LARGE SCALE GENOMIC DNA]</scope>
    <source>
        <strain evidence="2 3">PLY_AMNH</strain>
    </source>
</reference>
<dbReference type="InterPro" id="IPR012337">
    <property type="entry name" value="RNaseH-like_sf"/>
</dbReference>
<protein>
    <submittedName>
        <fullName evidence="2">Uncharacterized protein</fullName>
    </submittedName>
</protein>
<proteinExistence type="predicted"/>
<feature type="region of interest" description="Disordered" evidence="1">
    <location>
        <begin position="437"/>
        <end position="479"/>
    </location>
</feature>
<evidence type="ECO:0000256" key="1">
    <source>
        <dbReference type="SAM" id="MobiDB-lite"/>
    </source>
</evidence>
<feature type="compositionally biased region" description="Polar residues" evidence="1">
    <location>
        <begin position="456"/>
        <end position="474"/>
    </location>
</feature>
<dbReference type="Proteomes" id="UP001190700">
    <property type="component" value="Unassembled WGS sequence"/>
</dbReference>
<dbReference type="EMBL" id="LGRX02034416">
    <property type="protein sequence ID" value="KAK3237868.1"/>
    <property type="molecule type" value="Genomic_DNA"/>
</dbReference>